<name>A0A8T2ZLN7_POPDE</name>
<feature type="compositionally biased region" description="Low complexity" evidence="1">
    <location>
        <begin position="66"/>
        <end position="77"/>
    </location>
</feature>
<dbReference type="Proteomes" id="UP000807159">
    <property type="component" value="Chromosome 1"/>
</dbReference>
<comment type="caution">
    <text evidence="2">The sequence shown here is derived from an EMBL/GenBank/DDBJ whole genome shotgun (WGS) entry which is preliminary data.</text>
</comment>
<accession>A0A8T2ZLN7</accession>
<reference evidence="2" key="1">
    <citation type="journal article" date="2021" name="J. Hered.">
        <title>Genome Assembly of Salicaceae Populus deltoides (Eastern Cottonwood) I-69 Based on Nanopore Sequencing and Hi-C Technologies.</title>
        <authorList>
            <person name="Bai S."/>
            <person name="Wu H."/>
            <person name="Zhang J."/>
            <person name="Pan Z."/>
            <person name="Zhao W."/>
            <person name="Li Z."/>
            <person name="Tong C."/>
        </authorList>
    </citation>
    <scope>NUCLEOTIDE SEQUENCE</scope>
    <source>
        <tissue evidence="2">Leaf</tissue>
    </source>
</reference>
<evidence type="ECO:0000313" key="3">
    <source>
        <dbReference type="Proteomes" id="UP000807159"/>
    </source>
</evidence>
<protein>
    <submittedName>
        <fullName evidence="2">Uncharacterized protein</fullName>
    </submittedName>
</protein>
<evidence type="ECO:0000256" key="1">
    <source>
        <dbReference type="SAM" id="MobiDB-lite"/>
    </source>
</evidence>
<dbReference type="EMBL" id="JACEGQ020000001">
    <property type="protein sequence ID" value="KAH8518357.1"/>
    <property type="molecule type" value="Genomic_DNA"/>
</dbReference>
<dbReference type="AlphaFoldDB" id="A0A8T2ZLN7"/>
<organism evidence="2 3">
    <name type="scientific">Populus deltoides</name>
    <name type="common">Eastern poplar</name>
    <name type="synonym">Eastern cottonwood</name>
    <dbReference type="NCBI Taxonomy" id="3696"/>
    <lineage>
        <taxon>Eukaryota</taxon>
        <taxon>Viridiplantae</taxon>
        <taxon>Streptophyta</taxon>
        <taxon>Embryophyta</taxon>
        <taxon>Tracheophyta</taxon>
        <taxon>Spermatophyta</taxon>
        <taxon>Magnoliopsida</taxon>
        <taxon>eudicotyledons</taxon>
        <taxon>Gunneridae</taxon>
        <taxon>Pentapetalae</taxon>
        <taxon>rosids</taxon>
        <taxon>fabids</taxon>
        <taxon>Malpighiales</taxon>
        <taxon>Salicaceae</taxon>
        <taxon>Saliceae</taxon>
        <taxon>Populus</taxon>
    </lineage>
</organism>
<evidence type="ECO:0000313" key="2">
    <source>
        <dbReference type="EMBL" id="KAH8518357.1"/>
    </source>
</evidence>
<sequence>MLQGNRVNVCSCRGRSDELQFKTTINFINLDVRTEIVPVNYCPSSGSEKLVLQMLERFLAGGDADSSNPSAAASSGNTQNRGGHSFRHRNMMKVPKGSFFGWAGFLKAGNCMTNQLNQRTPKKSKITKDNLRFDYL</sequence>
<proteinExistence type="predicted"/>
<gene>
    <name evidence="2" type="ORF">H0E87_000271</name>
</gene>
<feature type="region of interest" description="Disordered" evidence="1">
    <location>
        <begin position="66"/>
        <end position="86"/>
    </location>
</feature>
<keyword evidence="3" id="KW-1185">Reference proteome</keyword>